<sequence length="265" mass="29157">MRDKEVQDDNSEGKREFLDALANGLRLLNAYDENTRAFSIQSAAELLGVTRAASRRILLTLSELGYLRQDKRDFELSPKAIELGYRYFRSLGLSAAVRPQLLELSRQLNVGAAIGVLAGTDVLFVERVEADRPIKLDLRAGDRLPAYAHSLGRALLAQLPPQRLAEHLPAGTMARHSQHTVTERKALNAELALARQRGWSFANSELVAGLFGVAIEIPSCTGEARFGLNVSSIGQPWSVSHIERHIVPALRACAQRLQMLTDTLG</sequence>
<dbReference type="GO" id="GO:0003677">
    <property type="term" value="F:DNA binding"/>
    <property type="evidence" value="ECO:0007669"/>
    <property type="project" value="UniProtKB-KW"/>
</dbReference>
<keyword evidence="7" id="KW-1185">Reference proteome</keyword>
<dbReference type="RefSeq" id="WP_116959102.1">
    <property type="nucleotide sequence ID" value="NZ_JBBCKC010000062.1"/>
</dbReference>
<dbReference type="InterPro" id="IPR014757">
    <property type="entry name" value="Tscrpt_reg_IclR_C"/>
</dbReference>
<dbReference type="InterPro" id="IPR036388">
    <property type="entry name" value="WH-like_DNA-bd_sf"/>
</dbReference>
<protein>
    <submittedName>
        <fullName evidence="6">Transcriptional regulator family protein 9</fullName>
    </submittedName>
</protein>
<evidence type="ECO:0000256" key="1">
    <source>
        <dbReference type="ARBA" id="ARBA00023015"/>
    </source>
</evidence>
<feature type="domain" description="IclR-ED" evidence="5">
    <location>
        <begin position="79"/>
        <end position="263"/>
    </location>
</feature>
<dbReference type="InterPro" id="IPR029016">
    <property type="entry name" value="GAF-like_dom_sf"/>
</dbReference>
<organism evidence="6 7">
    <name type="scientific">Hydrogenophaga borbori</name>
    <dbReference type="NCBI Taxonomy" id="2294117"/>
    <lineage>
        <taxon>Bacteria</taxon>
        <taxon>Pseudomonadati</taxon>
        <taxon>Pseudomonadota</taxon>
        <taxon>Betaproteobacteria</taxon>
        <taxon>Burkholderiales</taxon>
        <taxon>Comamonadaceae</taxon>
        <taxon>Hydrogenophaga</taxon>
    </lineage>
</organism>
<evidence type="ECO:0000313" key="6">
    <source>
        <dbReference type="EMBL" id="RFP78775.1"/>
    </source>
</evidence>
<dbReference type="SUPFAM" id="SSF46785">
    <property type="entry name" value="Winged helix' DNA-binding domain"/>
    <property type="match status" value="1"/>
</dbReference>
<keyword evidence="2" id="KW-0238">DNA-binding</keyword>
<dbReference type="Pfam" id="PF01614">
    <property type="entry name" value="IclR_C"/>
    <property type="match status" value="1"/>
</dbReference>
<dbReference type="GO" id="GO:0045892">
    <property type="term" value="P:negative regulation of DNA-templated transcription"/>
    <property type="evidence" value="ECO:0007669"/>
    <property type="project" value="TreeGrafter"/>
</dbReference>
<dbReference type="Gene3D" id="3.30.450.40">
    <property type="match status" value="1"/>
</dbReference>
<name>A0A372EJC0_9BURK</name>
<dbReference type="PROSITE" id="PS51077">
    <property type="entry name" value="HTH_ICLR"/>
    <property type="match status" value="1"/>
</dbReference>
<dbReference type="Pfam" id="PF09339">
    <property type="entry name" value="HTH_IclR"/>
    <property type="match status" value="1"/>
</dbReference>
<keyword evidence="1" id="KW-0805">Transcription regulation</keyword>
<feature type="domain" description="HTH iclR-type" evidence="4">
    <location>
        <begin position="18"/>
        <end position="78"/>
    </location>
</feature>
<evidence type="ECO:0000259" key="5">
    <source>
        <dbReference type="PROSITE" id="PS51078"/>
    </source>
</evidence>
<reference evidence="6 7" key="1">
    <citation type="submission" date="2018-08" db="EMBL/GenBank/DDBJ databases">
        <title>Hydrogenophaga sp. LA-38 isolated from sludge.</title>
        <authorList>
            <person name="Im W.-T."/>
        </authorList>
    </citation>
    <scope>NUCLEOTIDE SEQUENCE [LARGE SCALE GENOMIC DNA]</scope>
    <source>
        <strain evidence="6 7">LA-38</strain>
    </source>
</reference>
<dbReference type="InterPro" id="IPR036390">
    <property type="entry name" value="WH_DNA-bd_sf"/>
</dbReference>
<dbReference type="GO" id="GO:0003700">
    <property type="term" value="F:DNA-binding transcription factor activity"/>
    <property type="evidence" value="ECO:0007669"/>
    <property type="project" value="TreeGrafter"/>
</dbReference>
<dbReference type="SMART" id="SM00346">
    <property type="entry name" value="HTH_ICLR"/>
    <property type="match status" value="1"/>
</dbReference>
<proteinExistence type="predicted"/>
<dbReference type="PANTHER" id="PTHR30136">
    <property type="entry name" value="HELIX-TURN-HELIX TRANSCRIPTIONAL REGULATOR, ICLR FAMILY"/>
    <property type="match status" value="1"/>
</dbReference>
<evidence type="ECO:0000313" key="7">
    <source>
        <dbReference type="Proteomes" id="UP000261931"/>
    </source>
</evidence>
<dbReference type="SUPFAM" id="SSF55781">
    <property type="entry name" value="GAF domain-like"/>
    <property type="match status" value="1"/>
</dbReference>
<dbReference type="PANTHER" id="PTHR30136:SF34">
    <property type="entry name" value="TRANSCRIPTIONAL REGULATOR"/>
    <property type="match status" value="1"/>
</dbReference>
<comment type="caution">
    <text evidence="6">The sequence shown here is derived from an EMBL/GenBank/DDBJ whole genome shotgun (WGS) entry which is preliminary data.</text>
</comment>
<evidence type="ECO:0000256" key="3">
    <source>
        <dbReference type="ARBA" id="ARBA00023163"/>
    </source>
</evidence>
<dbReference type="PROSITE" id="PS51078">
    <property type="entry name" value="ICLR_ED"/>
    <property type="match status" value="1"/>
</dbReference>
<dbReference type="EMBL" id="QVLS01000006">
    <property type="protein sequence ID" value="RFP78775.1"/>
    <property type="molecule type" value="Genomic_DNA"/>
</dbReference>
<evidence type="ECO:0000259" key="4">
    <source>
        <dbReference type="PROSITE" id="PS51077"/>
    </source>
</evidence>
<dbReference type="InterPro" id="IPR050707">
    <property type="entry name" value="HTH_MetabolicPath_Reg"/>
</dbReference>
<dbReference type="AlphaFoldDB" id="A0A372EJC0"/>
<accession>A0A372EJC0</accession>
<evidence type="ECO:0000256" key="2">
    <source>
        <dbReference type="ARBA" id="ARBA00023125"/>
    </source>
</evidence>
<gene>
    <name evidence="6" type="ORF">DY262_11860</name>
</gene>
<dbReference type="InterPro" id="IPR005471">
    <property type="entry name" value="Tscrpt_reg_IclR_N"/>
</dbReference>
<dbReference type="Gene3D" id="1.10.10.10">
    <property type="entry name" value="Winged helix-like DNA-binding domain superfamily/Winged helix DNA-binding domain"/>
    <property type="match status" value="1"/>
</dbReference>
<dbReference type="Proteomes" id="UP000261931">
    <property type="component" value="Unassembled WGS sequence"/>
</dbReference>
<keyword evidence="3" id="KW-0804">Transcription</keyword>